<name>A0A2S8AE39_9FLAO</name>
<dbReference type="RefSeq" id="WP_105246772.1">
    <property type="nucleotide sequence ID" value="NZ_PSZM01000036.1"/>
</dbReference>
<evidence type="ECO:0008006" key="6">
    <source>
        <dbReference type="Google" id="ProtNLM"/>
    </source>
</evidence>
<feature type="transmembrane region" description="Helical" evidence="3">
    <location>
        <begin position="97"/>
        <end position="118"/>
    </location>
</feature>
<dbReference type="InterPro" id="IPR048254">
    <property type="entry name" value="CDP_ALCOHOL_P_TRANSF_CS"/>
</dbReference>
<proteinExistence type="inferred from homology"/>
<comment type="similarity">
    <text evidence="2">Belongs to the CDP-alcohol phosphatidyltransferase class-I family.</text>
</comment>
<dbReference type="InterPro" id="IPR043130">
    <property type="entry name" value="CDP-OH_PTrfase_TM_dom"/>
</dbReference>
<keyword evidence="3" id="KW-0472">Membrane</keyword>
<comment type="caution">
    <text evidence="4">The sequence shown here is derived from an EMBL/GenBank/DDBJ whole genome shotgun (WGS) entry which is preliminary data.</text>
</comment>
<dbReference type="Pfam" id="PF01066">
    <property type="entry name" value="CDP-OH_P_transf"/>
    <property type="match status" value="1"/>
</dbReference>
<dbReference type="GO" id="GO:0016020">
    <property type="term" value="C:membrane"/>
    <property type="evidence" value="ECO:0007669"/>
    <property type="project" value="InterPro"/>
</dbReference>
<accession>A0A2S8AE39</accession>
<dbReference type="GO" id="GO:0016780">
    <property type="term" value="F:phosphotransferase activity, for other substituted phosphate groups"/>
    <property type="evidence" value="ECO:0007669"/>
    <property type="project" value="InterPro"/>
</dbReference>
<evidence type="ECO:0000256" key="1">
    <source>
        <dbReference type="ARBA" id="ARBA00022679"/>
    </source>
</evidence>
<feature type="transmembrane region" description="Helical" evidence="3">
    <location>
        <begin position="67"/>
        <end position="85"/>
    </location>
</feature>
<dbReference type="GO" id="GO:0008654">
    <property type="term" value="P:phospholipid biosynthetic process"/>
    <property type="evidence" value="ECO:0007669"/>
    <property type="project" value="InterPro"/>
</dbReference>
<gene>
    <name evidence="4" type="ORF">C4S77_05950</name>
</gene>
<reference evidence="4 5" key="1">
    <citation type="submission" date="2018-02" db="EMBL/GenBank/DDBJ databases">
        <title>Genome sequences of Apibacter spp., gut symbionts of Asian honey bees.</title>
        <authorList>
            <person name="Kwong W.K."/>
            <person name="Steele M.I."/>
            <person name="Moran N.A."/>
        </authorList>
    </citation>
    <scope>NUCLEOTIDE SEQUENCE [LARGE SCALE GENOMIC DNA]</scope>
    <source>
        <strain evidence="5">wkB301</strain>
    </source>
</reference>
<keyword evidence="5" id="KW-1185">Reference proteome</keyword>
<dbReference type="PROSITE" id="PS00379">
    <property type="entry name" value="CDP_ALCOHOL_P_TRANSF"/>
    <property type="match status" value="1"/>
</dbReference>
<dbReference type="OrthoDB" id="9777147at2"/>
<dbReference type="Proteomes" id="UP000238042">
    <property type="component" value="Unassembled WGS sequence"/>
</dbReference>
<evidence type="ECO:0000313" key="5">
    <source>
        <dbReference type="Proteomes" id="UP000238042"/>
    </source>
</evidence>
<sequence>MKQIPNVLTLLNLLCGCIASILMIKNSNFIDTAIILLCLSLIFDFFDGFAARLTGSNGDLGKQLDSLADMISFGFFPGILMMLLFKESISFSFFGQYIYSNYLPFLGLLITLFSALRLAKFNIDQEQTYYFKGLNTPANTIFIFSLFHIHKNYTFELLNNFWFLLIITFICSYLLIANLPLFSLKFKSKKWKDNSLVFSFIFICLILFIFLKVLAIPLLIIIYIILSIIFRKKIIAHGTKTT</sequence>
<dbReference type="PROSITE" id="PS51257">
    <property type="entry name" value="PROKAR_LIPOPROTEIN"/>
    <property type="match status" value="1"/>
</dbReference>
<organism evidence="4 5">
    <name type="scientific">Apibacter adventoris</name>
    <dbReference type="NCBI Taxonomy" id="1679466"/>
    <lineage>
        <taxon>Bacteria</taxon>
        <taxon>Pseudomonadati</taxon>
        <taxon>Bacteroidota</taxon>
        <taxon>Flavobacteriia</taxon>
        <taxon>Flavobacteriales</taxon>
        <taxon>Weeksellaceae</taxon>
        <taxon>Apibacter</taxon>
    </lineage>
</organism>
<evidence type="ECO:0000256" key="3">
    <source>
        <dbReference type="SAM" id="Phobius"/>
    </source>
</evidence>
<protein>
    <recommendedName>
        <fullName evidence="6">CDP-alcohol phosphatidyltransferase</fullName>
    </recommendedName>
</protein>
<feature type="transmembrane region" description="Helical" evidence="3">
    <location>
        <begin position="196"/>
        <end position="226"/>
    </location>
</feature>
<evidence type="ECO:0000256" key="2">
    <source>
        <dbReference type="RuleBase" id="RU003750"/>
    </source>
</evidence>
<keyword evidence="3" id="KW-1133">Transmembrane helix</keyword>
<keyword evidence="3" id="KW-0812">Transmembrane</keyword>
<feature type="transmembrane region" description="Helical" evidence="3">
    <location>
        <begin position="29"/>
        <end position="46"/>
    </location>
</feature>
<keyword evidence="1 2" id="KW-0808">Transferase</keyword>
<dbReference type="Gene3D" id="1.20.120.1760">
    <property type="match status" value="1"/>
</dbReference>
<feature type="transmembrane region" description="Helical" evidence="3">
    <location>
        <begin position="161"/>
        <end position="184"/>
    </location>
</feature>
<dbReference type="EMBL" id="PSZM01000036">
    <property type="protein sequence ID" value="PQL93201.1"/>
    <property type="molecule type" value="Genomic_DNA"/>
</dbReference>
<dbReference type="AlphaFoldDB" id="A0A2S8AE39"/>
<dbReference type="InterPro" id="IPR000462">
    <property type="entry name" value="CDP-OH_P_trans"/>
</dbReference>
<evidence type="ECO:0000313" key="4">
    <source>
        <dbReference type="EMBL" id="PQL93201.1"/>
    </source>
</evidence>